<accession>A0A378U584</accession>
<dbReference type="Proteomes" id="UP000255024">
    <property type="component" value="Unassembled WGS sequence"/>
</dbReference>
<dbReference type="EMBL" id="UGQL01000002">
    <property type="protein sequence ID" value="STZ69630.1"/>
    <property type="molecule type" value="Genomic_DNA"/>
</dbReference>
<evidence type="ECO:0000313" key="2">
    <source>
        <dbReference type="Proteomes" id="UP000255024"/>
    </source>
</evidence>
<reference evidence="1 2" key="1">
    <citation type="submission" date="2018-06" db="EMBL/GenBank/DDBJ databases">
        <authorList>
            <consortium name="Pathogen Informatics"/>
            <person name="Doyle S."/>
        </authorList>
    </citation>
    <scope>NUCLEOTIDE SEQUENCE [LARGE SCALE GENOMIC DNA]</scope>
    <source>
        <strain evidence="1 2">NCTC11179</strain>
    </source>
</reference>
<proteinExistence type="predicted"/>
<sequence>MRKIIGMFALVLGFMACESDVKFSDPGMYASMTLDAITDSTRINGNPYSHYTEYKPQTFKAFVVNEKTLNIEAKTDSTTLRIYLPDYEFGAKYEFNATDNIKADYIVYDDYKNTASMYSTDALSVITNKPVNRPGYIILDPADKQVPGTISGTFVINMNASILPDNELDDKNKVIKRYVDRKTFDGGVFFRIPLGKGE</sequence>
<evidence type="ECO:0000313" key="1">
    <source>
        <dbReference type="EMBL" id="STZ69630.1"/>
    </source>
</evidence>
<dbReference type="PROSITE" id="PS51257">
    <property type="entry name" value="PROKAR_LIPOPROTEIN"/>
    <property type="match status" value="1"/>
</dbReference>
<dbReference type="Pfam" id="PF19765">
    <property type="entry name" value="DUF6252"/>
    <property type="match status" value="1"/>
</dbReference>
<organism evidence="1 2">
    <name type="scientific">Myroides odoratus</name>
    <name type="common">Flavobacterium odoratum</name>
    <dbReference type="NCBI Taxonomy" id="256"/>
    <lineage>
        <taxon>Bacteria</taxon>
        <taxon>Pseudomonadati</taxon>
        <taxon>Bacteroidota</taxon>
        <taxon>Flavobacteriia</taxon>
        <taxon>Flavobacteriales</taxon>
        <taxon>Flavobacteriaceae</taxon>
        <taxon>Myroides</taxon>
    </lineage>
</organism>
<keyword evidence="2" id="KW-1185">Reference proteome</keyword>
<dbReference type="RefSeq" id="WP_115092307.1">
    <property type="nucleotide sequence ID" value="NZ_CP068107.1"/>
</dbReference>
<dbReference type="InterPro" id="IPR046219">
    <property type="entry name" value="DUF6252"/>
</dbReference>
<protein>
    <submittedName>
        <fullName evidence="1">Uncharacterized protein</fullName>
    </submittedName>
</protein>
<dbReference type="AlphaFoldDB" id="A0A378U584"/>
<name>A0A378U584_MYROD</name>
<gene>
    <name evidence="1" type="ORF">NCTC11179_03140</name>
</gene>